<feature type="domain" description="Radical SAM core" evidence="7">
    <location>
        <begin position="88"/>
        <end position="335"/>
    </location>
</feature>
<comment type="similarity">
    <text evidence="6">Belongs to the radical SAM superfamily. Anaerobic sulfatase-maturating enzyme family.</text>
</comment>
<reference evidence="8 9" key="1">
    <citation type="submission" date="2019-12" db="EMBL/GenBank/DDBJ databases">
        <title>Whole-genome sequencing of Allorhizobium vitis.</title>
        <authorList>
            <person name="Gan H.M."/>
            <person name="Szegedi E."/>
            <person name="Burr T."/>
            <person name="Savka M.A."/>
        </authorList>
    </citation>
    <scope>NUCLEOTIDE SEQUENCE [LARGE SCALE GENOMIC DNA]</scope>
    <source>
        <strain evidence="8 9">CG415</strain>
    </source>
</reference>
<proteinExistence type="inferred from homology"/>
<dbReference type="InterPro" id="IPR007197">
    <property type="entry name" value="rSAM"/>
</dbReference>
<protein>
    <submittedName>
        <fullName evidence="8">SPASM domain-containing protein</fullName>
    </submittedName>
</protein>
<dbReference type="InterPro" id="IPR013785">
    <property type="entry name" value="Aldolase_TIM"/>
</dbReference>
<dbReference type="InterPro" id="IPR023867">
    <property type="entry name" value="Sulphatase_maturase_rSAM"/>
</dbReference>
<dbReference type="Pfam" id="PF04055">
    <property type="entry name" value="Radical_SAM"/>
    <property type="match status" value="1"/>
</dbReference>
<evidence type="ECO:0000256" key="4">
    <source>
        <dbReference type="ARBA" id="ARBA00023004"/>
    </source>
</evidence>
<evidence type="ECO:0000313" key="9">
    <source>
        <dbReference type="Proteomes" id="UP000440716"/>
    </source>
</evidence>
<evidence type="ECO:0000256" key="5">
    <source>
        <dbReference type="ARBA" id="ARBA00023014"/>
    </source>
</evidence>
<comment type="caution">
    <text evidence="8">The sequence shown here is derived from an EMBL/GenBank/DDBJ whole genome shotgun (WGS) entry which is preliminary data.</text>
</comment>
<dbReference type="NCBIfam" id="TIGR04085">
    <property type="entry name" value="rSAM_more_4Fe4S"/>
    <property type="match status" value="1"/>
</dbReference>
<evidence type="ECO:0000313" key="8">
    <source>
        <dbReference type="EMBL" id="MVA59593.1"/>
    </source>
</evidence>
<dbReference type="GO" id="GO:0016491">
    <property type="term" value="F:oxidoreductase activity"/>
    <property type="evidence" value="ECO:0007669"/>
    <property type="project" value="InterPro"/>
</dbReference>
<name>A0A7K1RNH4_AGRVI</name>
<dbReference type="GO" id="GO:0046872">
    <property type="term" value="F:metal ion binding"/>
    <property type="evidence" value="ECO:0007669"/>
    <property type="project" value="UniProtKB-KW"/>
</dbReference>
<comment type="cofactor">
    <cofactor evidence="1">
        <name>[4Fe-4S] cluster</name>
        <dbReference type="ChEBI" id="CHEBI:49883"/>
    </cofactor>
</comment>
<dbReference type="EMBL" id="WPHU01000028">
    <property type="protein sequence ID" value="MVA59593.1"/>
    <property type="molecule type" value="Genomic_DNA"/>
</dbReference>
<dbReference type="Proteomes" id="UP000440716">
    <property type="component" value="Unassembled WGS sequence"/>
</dbReference>
<dbReference type="SFLD" id="SFLDS00029">
    <property type="entry name" value="Radical_SAM"/>
    <property type="match status" value="1"/>
</dbReference>
<evidence type="ECO:0000259" key="7">
    <source>
        <dbReference type="PROSITE" id="PS51918"/>
    </source>
</evidence>
<evidence type="ECO:0000256" key="3">
    <source>
        <dbReference type="ARBA" id="ARBA00022723"/>
    </source>
</evidence>
<evidence type="ECO:0000256" key="6">
    <source>
        <dbReference type="ARBA" id="ARBA00023601"/>
    </source>
</evidence>
<keyword evidence="4" id="KW-0408">Iron</keyword>
<evidence type="ECO:0000256" key="2">
    <source>
        <dbReference type="ARBA" id="ARBA00022691"/>
    </source>
</evidence>
<gene>
    <name evidence="8" type="ORF">GOZ88_26265</name>
</gene>
<dbReference type="PANTHER" id="PTHR43273">
    <property type="entry name" value="ANAEROBIC SULFATASE-MATURATING ENZYME HOMOLOG ASLB-RELATED"/>
    <property type="match status" value="1"/>
</dbReference>
<keyword evidence="2" id="KW-0949">S-adenosyl-L-methionine</keyword>
<dbReference type="Gene3D" id="3.20.20.70">
    <property type="entry name" value="Aldolase class I"/>
    <property type="match status" value="1"/>
</dbReference>
<dbReference type="PROSITE" id="PS51918">
    <property type="entry name" value="RADICAL_SAM"/>
    <property type="match status" value="1"/>
</dbReference>
<organism evidence="8 9">
    <name type="scientific">Agrobacterium vitis</name>
    <name type="common">Rhizobium vitis</name>
    <dbReference type="NCBI Taxonomy" id="373"/>
    <lineage>
        <taxon>Bacteria</taxon>
        <taxon>Pseudomonadati</taxon>
        <taxon>Pseudomonadota</taxon>
        <taxon>Alphaproteobacteria</taxon>
        <taxon>Hyphomicrobiales</taxon>
        <taxon>Rhizobiaceae</taxon>
        <taxon>Rhizobium/Agrobacterium group</taxon>
        <taxon>Agrobacterium</taxon>
    </lineage>
</organism>
<keyword evidence="5" id="KW-0411">Iron-sulfur</keyword>
<evidence type="ECO:0000256" key="1">
    <source>
        <dbReference type="ARBA" id="ARBA00001966"/>
    </source>
</evidence>
<dbReference type="PANTHER" id="PTHR43273:SF3">
    <property type="entry name" value="ANAEROBIC SULFATASE-MATURATING ENZYME HOMOLOG ASLB-RELATED"/>
    <property type="match status" value="1"/>
</dbReference>
<dbReference type="InterPro" id="IPR058240">
    <property type="entry name" value="rSAM_sf"/>
</dbReference>
<dbReference type="AlphaFoldDB" id="A0A7K1RNH4"/>
<sequence>MLRTSRYNLTVPIEQGVVLYNSRTGASRRFSGVDARDFASALSCYPARIDETEIDQLLLASLVEGGFLRPPEADELAEIRSLYERAKADAAIIVTITLTNNCNLGCYYCFQKRDESSLGYGNKAEICRHVEEILHSSGKRSLHVDWYGGEPMLNQNFLNELSQELQQLCEQMQVRYSASMLSNGTLWPFDPVAFVTANRIERVQLTFDGYEGSHSKVRRPRRGFESQEPFEALIALVSLLKDHITLDLRFNLSPTNADDLLKLCQFGIEHGWFASPSRAKLQIAKLTPYSQEVDFLRKVELSYAEFEEVRDRVRHVVPEPFLDRTAELDRYPSPRDSVCAAIAQDSVVIGADGKLYNCGLQVTEPHRSVGELHGLASDAQLGEGRFWSEFDPTHGQRCGKCSFLPLCWGACPKLHLEGDTESLKQQSDFWRAMLPRRLAASLDLKLEPGFAFTDKDQFKTGL</sequence>
<dbReference type="SFLD" id="SFLDG01067">
    <property type="entry name" value="SPASM/twitch_domain_containing"/>
    <property type="match status" value="1"/>
</dbReference>
<dbReference type="InterPro" id="IPR023885">
    <property type="entry name" value="4Fe4S-binding_SPASM_dom"/>
</dbReference>
<dbReference type="RefSeq" id="WP_156593330.1">
    <property type="nucleotide sequence ID" value="NZ_WPHU01000028.1"/>
</dbReference>
<dbReference type="UniPathway" id="UPA00782"/>
<accession>A0A7K1RNH4</accession>
<keyword evidence="3" id="KW-0479">Metal-binding</keyword>
<dbReference type="CDD" id="cd01335">
    <property type="entry name" value="Radical_SAM"/>
    <property type="match status" value="1"/>
</dbReference>
<dbReference type="GO" id="GO:0051536">
    <property type="term" value="F:iron-sulfur cluster binding"/>
    <property type="evidence" value="ECO:0007669"/>
    <property type="project" value="UniProtKB-KW"/>
</dbReference>
<dbReference type="SUPFAM" id="SSF102114">
    <property type="entry name" value="Radical SAM enzymes"/>
    <property type="match status" value="1"/>
</dbReference>